<reference evidence="4 5" key="1">
    <citation type="submission" date="2020-03" db="EMBL/GenBank/DDBJ databases">
        <title>Genomic Encyclopedia of Type Strains, Phase IV (KMG-IV): sequencing the most valuable type-strain genomes for metagenomic binning, comparative biology and taxonomic classification.</title>
        <authorList>
            <person name="Goeker M."/>
        </authorList>
    </citation>
    <scope>NUCLEOTIDE SEQUENCE [LARGE SCALE GENOMIC DNA]</scope>
    <source>
        <strain evidence="4 5">DSM 19867</strain>
    </source>
</reference>
<feature type="transmembrane region" description="Helical" evidence="2">
    <location>
        <begin position="103"/>
        <end position="128"/>
    </location>
</feature>
<feature type="compositionally biased region" description="Pro residues" evidence="1">
    <location>
        <begin position="390"/>
        <end position="405"/>
    </location>
</feature>
<dbReference type="CDD" id="cd07341">
    <property type="entry name" value="M56_BlaR1_MecR1_like"/>
    <property type="match status" value="1"/>
</dbReference>
<organism evidence="4 5">
    <name type="scientific">Rhizomicrobium palustre</name>
    <dbReference type="NCBI Taxonomy" id="189966"/>
    <lineage>
        <taxon>Bacteria</taxon>
        <taxon>Pseudomonadati</taxon>
        <taxon>Pseudomonadota</taxon>
        <taxon>Alphaproteobacteria</taxon>
        <taxon>Micropepsales</taxon>
        <taxon>Micropepsaceae</taxon>
        <taxon>Rhizomicrobium</taxon>
    </lineage>
</organism>
<feature type="region of interest" description="Disordered" evidence="1">
    <location>
        <begin position="368"/>
        <end position="409"/>
    </location>
</feature>
<comment type="caution">
    <text evidence="4">The sequence shown here is derived from an EMBL/GenBank/DDBJ whole genome shotgun (WGS) entry which is preliminary data.</text>
</comment>
<feature type="transmembrane region" description="Helical" evidence="2">
    <location>
        <begin position="38"/>
        <end position="57"/>
    </location>
</feature>
<keyword evidence="2" id="KW-0812">Transmembrane</keyword>
<dbReference type="PANTHER" id="PTHR34978:SF3">
    <property type="entry name" value="SLR0241 PROTEIN"/>
    <property type="match status" value="1"/>
</dbReference>
<sequence>MIILNTLLLAGECFFGGSLILALAFLLARGTSGSKAHLIYTGAFAAMLALPFLAAVLPSQMVWFLPQPQPVTAMPAMAAPMTLPAAAPVQHSLDLATVVMGLIALWAMGVIFVLSKALYGAVVLAGLYRQSVPFIPDGIAPERFKGLRWQLRIRTVPGEAGPITFGFFRAVVLLPKTAVTWPRQRLEAVLLHEAAHVRRKDCLSRLIAVLACALYWPNPFVWVASNAMRREGETAADDCVLCTGMKASAYAEHLVGLARAFAAARPSHSGLSLAMAEPSMLDARVEAILNGARNRKGVSRADILKIALLGSVAVAVIALARPVLAEAPKPQSTAAKTTAKHAVREGHATRTTIIKDDNGHVQVAVSDDADVPDAPEPPEAPVAPDVTPVPAAPAAPAAPPAPPAPSAKAPHHIAFHWKNGGDSKSWTWDVKDLDAQTRADIQRAAAEMKADQARAEAEQRAEIERAKGLAKAEQLRLVAEHEGEIRRAAEEAKRQIAEAQRQMREAMREASDAMRQKIAEQQRDAAEKRRDAEEARREAARDRADAARERAEDARQDAEERRRDKQQSYNVPDVKRIVRDAMAKANVPVKVAEAVSAAMPAIAVNVSSQKNGVDVRLHLDD</sequence>
<evidence type="ECO:0000256" key="2">
    <source>
        <dbReference type="SAM" id="Phobius"/>
    </source>
</evidence>
<dbReference type="RefSeq" id="WP_167081550.1">
    <property type="nucleotide sequence ID" value="NZ_BAAADC010000001.1"/>
</dbReference>
<keyword evidence="2" id="KW-0472">Membrane</keyword>
<dbReference type="InterPro" id="IPR052173">
    <property type="entry name" value="Beta-lactam_resp_regulator"/>
</dbReference>
<dbReference type="Pfam" id="PF05569">
    <property type="entry name" value="Peptidase_M56"/>
    <property type="match status" value="1"/>
</dbReference>
<evidence type="ECO:0000256" key="1">
    <source>
        <dbReference type="SAM" id="MobiDB-lite"/>
    </source>
</evidence>
<accession>A0A846MWI0</accession>
<evidence type="ECO:0000259" key="3">
    <source>
        <dbReference type="Pfam" id="PF05569"/>
    </source>
</evidence>
<feature type="region of interest" description="Disordered" evidence="1">
    <location>
        <begin position="501"/>
        <end position="572"/>
    </location>
</feature>
<dbReference type="EMBL" id="JAASRM010000001">
    <property type="protein sequence ID" value="NIK87703.1"/>
    <property type="molecule type" value="Genomic_DNA"/>
</dbReference>
<proteinExistence type="predicted"/>
<keyword evidence="5" id="KW-1185">Reference proteome</keyword>
<gene>
    <name evidence="4" type="ORF">FHS83_001021</name>
</gene>
<feature type="domain" description="Peptidase M56" evidence="3">
    <location>
        <begin position="19"/>
        <end position="288"/>
    </location>
</feature>
<dbReference type="AlphaFoldDB" id="A0A846MWI0"/>
<protein>
    <submittedName>
        <fullName evidence="4">Beta-lactamase regulating signal transducer with metallopeptidase domain</fullName>
    </submittedName>
</protein>
<dbReference type="InterPro" id="IPR008756">
    <property type="entry name" value="Peptidase_M56"/>
</dbReference>
<evidence type="ECO:0000313" key="5">
    <source>
        <dbReference type="Proteomes" id="UP000570514"/>
    </source>
</evidence>
<dbReference type="PANTHER" id="PTHR34978">
    <property type="entry name" value="POSSIBLE SENSOR-TRANSDUCER PROTEIN BLAR"/>
    <property type="match status" value="1"/>
</dbReference>
<name>A0A846MWI0_9PROT</name>
<keyword evidence="2" id="KW-1133">Transmembrane helix</keyword>
<feature type="transmembrane region" description="Helical" evidence="2">
    <location>
        <begin position="6"/>
        <end position="26"/>
    </location>
</feature>
<feature type="transmembrane region" description="Helical" evidence="2">
    <location>
        <begin position="303"/>
        <end position="324"/>
    </location>
</feature>
<feature type="compositionally biased region" description="Basic and acidic residues" evidence="1">
    <location>
        <begin position="501"/>
        <end position="566"/>
    </location>
</feature>
<dbReference type="Proteomes" id="UP000570514">
    <property type="component" value="Unassembled WGS sequence"/>
</dbReference>
<evidence type="ECO:0000313" key="4">
    <source>
        <dbReference type="EMBL" id="NIK87703.1"/>
    </source>
</evidence>